<name>A0ABT1HWB9_STRSD</name>
<feature type="coiled-coil region" evidence="1">
    <location>
        <begin position="18"/>
        <end position="80"/>
    </location>
</feature>
<keyword evidence="3" id="KW-1185">Reference proteome</keyword>
<comment type="caution">
    <text evidence="2">The sequence shown here is derived from an EMBL/GenBank/DDBJ whole genome shotgun (WGS) entry which is preliminary data.</text>
</comment>
<protein>
    <submittedName>
        <fullName evidence="2">Uncharacterized protein</fullName>
    </submittedName>
</protein>
<evidence type="ECO:0000313" key="3">
    <source>
        <dbReference type="Proteomes" id="UP001205311"/>
    </source>
</evidence>
<accession>A0ABT1HWB9</accession>
<gene>
    <name evidence="2" type="ORF">LX15_003517</name>
</gene>
<evidence type="ECO:0000256" key="1">
    <source>
        <dbReference type="SAM" id="Coils"/>
    </source>
</evidence>
<dbReference type="Proteomes" id="UP001205311">
    <property type="component" value="Unassembled WGS sequence"/>
</dbReference>
<organism evidence="2 3">
    <name type="scientific">Streptoalloteichus tenebrarius (strain ATCC 17920 / DSM 40477 / JCM 4838 / CBS 697.72 / NBRC 16177 / NCIMB 11028 / NRRL B-12390 / A12253. 1 / ISP 5477)</name>
    <name type="common">Streptomyces tenebrarius</name>
    <dbReference type="NCBI Taxonomy" id="1933"/>
    <lineage>
        <taxon>Bacteria</taxon>
        <taxon>Bacillati</taxon>
        <taxon>Actinomycetota</taxon>
        <taxon>Actinomycetes</taxon>
        <taxon>Pseudonocardiales</taxon>
        <taxon>Pseudonocardiaceae</taxon>
        <taxon>Streptoalloteichus</taxon>
    </lineage>
</organism>
<dbReference type="RefSeq" id="WP_253670693.1">
    <property type="nucleotide sequence ID" value="NZ_JAMTCP010000020.1"/>
</dbReference>
<sequence>MNSPGFGESPRKTMRRVAEDEAERLVRLRRTVLDLRRELTRLVIEPGTDLSIVPKLGRRLREMERQLETDRARLDALLRDMDTVCEG</sequence>
<dbReference type="EMBL" id="JAMTCP010000020">
    <property type="protein sequence ID" value="MCP2259808.1"/>
    <property type="molecule type" value="Genomic_DNA"/>
</dbReference>
<keyword evidence="1" id="KW-0175">Coiled coil</keyword>
<proteinExistence type="predicted"/>
<reference evidence="2 3" key="1">
    <citation type="submission" date="2022-06" db="EMBL/GenBank/DDBJ databases">
        <title>Genomic Encyclopedia of Archaeal and Bacterial Type Strains, Phase II (KMG-II): from individual species to whole genera.</title>
        <authorList>
            <person name="Goeker M."/>
        </authorList>
    </citation>
    <scope>NUCLEOTIDE SEQUENCE [LARGE SCALE GENOMIC DNA]</scope>
    <source>
        <strain evidence="2 3">DSM 40477</strain>
    </source>
</reference>
<evidence type="ECO:0000313" key="2">
    <source>
        <dbReference type="EMBL" id="MCP2259808.1"/>
    </source>
</evidence>